<dbReference type="PROSITE" id="PS50110">
    <property type="entry name" value="RESPONSE_REGULATORY"/>
    <property type="match status" value="1"/>
</dbReference>
<dbReference type="GO" id="GO:0003677">
    <property type="term" value="F:DNA binding"/>
    <property type="evidence" value="ECO:0007669"/>
    <property type="project" value="UniProtKB-KW"/>
</dbReference>
<evidence type="ECO:0000259" key="3">
    <source>
        <dbReference type="PROSITE" id="PS50930"/>
    </source>
</evidence>
<evidence type="ECO:0000313" key="4">
    <source>
        <dbReference type="EMBL" id="PDS26905.1"/>
    </source>
</evidence>
<dbReference type="PANTHER" id="PTHR37299:SF1">
    <property type="entry name" value="STAGE 0 SPORULATION PROTEIN A HOMOLOG"/>
    <property type="match status" value="1"/>
</dbReference>
<dbReference type="GO" id="GO:0000156">
    <property type="term" value="F:phosphorelay response regulator activity"/>
    <property type="evidence" value="ECO:0007669"/>
    <property type="project" value="InterPro"/>
</dbReference>
<dbReference type="OrthoDB" id="2168082at2"/>
<name>A0A2H3KEX2_9FLAO</name>
<dbReference type="InterPro" id="IPR011006">
    <property type="entry name" value="CheY-like_superfamily"/>
</dbReference>
<dbReference type="EMBL" id="PCMW01000007">
    <property type="protein sequence ID" value="PDS26905.1"/>
    <property type="molecule type" value="Genomic_DNA"/>
</dbReference>
<dbReference type="InterPro" id="IPR046947">
    <property type="entry name" value="LytR-like"/>
</dbReference>
<dbReference type="InterPro" id="IPR001789">
    <property type="entry name" value="Sig_transdc_resp-reg_receiver"/>
</dbReference>
<dbReference type="SUPFAM" id="SSF52172">
    <property type="entry name" value="CheY-like"/>
    <property type="match status" value="1"/>
</dbReference>
<dbReference type="AlphaFoldDB" id="A0A2H3KEX2"/>
<dbReference type="Gene3D" id="2.40.50.1020">
    <property type="entry name" value="LytTr DNA-binding domain"/>
    <property type="match status" value="1"/>
</dbReference>
<dbReference type="RefSeq" id="WP_014084126.1">
    <property type="nucleotide sequence ID" value="NZ_CBCSFI010000038.1"/>
</dbReference>
<evidence type="ECO:0000313" key="5">
    <source>
        <dbReference type="Proteomes" id="UP000220828"/>
    </source>
</evidence>
<comment type="caution">
    <text evidence="4">The sequence shown here is derived from an EMBL/GenBank/DDBJ whole genome shotgun (WGS) entry which is preliminary data.</text>
</comment>
<evidence type="ECO:0000259" key="2">
    <source>
        <dbReference type="PROSITE" id="PS50110"/>
    </source>
</evidence>
<dbReference type="Pfam" id="PF04397">
    <property type="entry name" value="LytTR"/>
    <property type="match status" value="1"/>
</dbReference>
<feature type="domain" description="HTH LytTR-type" evidence="3">
    <location>
        <begin position="132"/>
        <end position="230"/>
    </location>
</feature>
<protein>
    <submittedName>
        <fullName evidence="4">DNA-binding response regulator</fullName>
    </submittedName>
</protein>
<dbReference type="InterPro" id="IPR007492">
    <property type="entry name" value="LytTR_DNA-bd_dom"/>
</dbReference>
<dbReference type="Proteomes" id="UP000220828">
    <property type="component" value="Unassembled WGS sequence"/>
</dbReference>
<dbReference type="PROSITE" id="PS50930">
    <property type="entry name" value="HTH_LYTTR"/>
    <property type="match status" value="1"/>
</dbReference>
<accession>A0A2H3KEX2</accession>
<dbReference type="OMA" id="PLIRCHR"/>
<dbReference type="Pfam" id="PF00072">
    <property type="entry name" value="Response_reg"/>
    <property type="match status" value="1"/>
</dbReference>
<reference evidence="4 5" key="1">
    <citation type="submission" date="2017-09" db="EMBL/GenBank/DDBJ databases">
        <title>Whole genomes of Flavobacteriaceae.</title>
        <authorList>
            <person name="Stine C."/>
            <person name="Li C."/>
            <person name="Tadesse D."/>
        </authorList>
    </citation>
    <scope>NUCLEOTIDE SEQUENCE [LARGE SCALE GENOMIC DNA]</scope>
    <source>
        <strain evidence="4 5">ATCC 35036</strain>
    </source>
</reference>
<dbReference type="PANTHER" id="PTHR37299">
    <property type="entry name" value="TRANSCRIPTIONAL REGULATOR-RELATED"/>
    <property type="match status" value="1"/>
</dbReference>
<feature type="domain" description="Response regulatory" evidence="2">
    <location>
        <begin position="4"/>
        <end position="115"/>
    </location>
</feature>
<evidence type="ECO:0000256" key="1">
    <source>
        <dbReference type="PROSITE-ProRule" id="PRU00169"/>
    </source>
</evidence>
<gene>
    <name evidence="4" type="ORF">B0A77_01425</name>
</gene>
<proteinExistence type="predicted"/>
<sequence>MKLFCVVVDDSSIQRMIITRLVKNHPDLHLVGDFPNAIEAKNCISLNKIDLVFLDIEMPVISGFDFLDGLKNKPQIVFITSKPEYAVKAFEYDATDYLQKPIEVERFNMAVKRVVELYNLKNDTAAETGDHIFIKSNSKKLKIFINKIRFIEADGDYIKVVTDDASHSVLRTMKSFEEDLPMDQFFRIHKSYIVNLDKIVRFNGKIVEIDNIEIPLSRQKKEGFEEAIENYINKNLQLEQS</sequence>
<organism evidence="4 5">
    <name type="scientific">Flavobacterium branchiophilum</name>
    <dbReference type="NCBI Taxonomy" id="55197"/>
    <lineage>
        <taxon>Bacteria</taxon>
        <taxon>Pseudomonadati</taxon>
        <taxon>Bacteroidota</taxon>
        <taxon>Flavobacteriia</taxon>
        <taxon>Flavobacteriales</taxon>
        <taxon>Flavobacteriaceae</taxon>
        <taxon>Flavobacterium</taxon>
    </lineage>
</organism>
<keyword evidence="1" id="KW-0597">Phosphoprotein</keyword>
<dbReference type="Gene3D" id="3.40.50.2300">
    <property type="match status" value="1"/>
</dbReference>
<dbReference type="SMART" id="SM00850">
    <property type="entry name" value="LytTR"/>
    <property type="match status" value="1"/>
</dbReference>
<feature type="modified residue" description="4-aspartylphosphate" evidence="1">
    <location>
        <position position="55"/>
    </location>
</feature>
<keyword evidence="4" id="KW-0238">DNA-binding</keyword>
<dbReference type="SMART" id="SM00448">
    <property type="entry name" value="REC"/>
    <property type="match status" value="1"/>
</dbReference>